<dbReference type="InterPro" id="IPR045425">
    <property type="entry name" value="DUF6508"/>
</dbReference>
<name>A0A2K2UA44_9ACTN</name>
<reference evidence="2" key="1">
    <citation type="submission" date="2018-01" db="EMBL/GenBank/DDBJ databases">
        <title>Rubneribacter badeniensis gen. nov., sp. nov., and Colonibacter rubneri, gen. nov., sp. nov., WGS of new members of the Eggerthellaceae.</title>
        <authorList>
            <person name="Danylec N."/>
            <person name="Stoll D.A."/>
            <person name="Doetsch A."/>
            <person name="Kulling S.E."/>
            <person name="Huch M."/>
        </authorList>
    </citation>
    <scope>NUCLEOTIDE SEQUENCE [LARGE SCALE GENOMIC DNA]</scope>
    <source>
        <strain evidence="2">ResAG-96</strain>
    </source>
</reference>
<evidence type="ECO:0000313" key="1">
    <source>
        <dbReference type="EMBL" id="PNV67154.1"/>
    </source>
</evidence>
<organism evidence="1 2">
    <name type="scientific">Enteroscipio rubneri</name>
    <dbReference type="NCBI Taxonomy" id="2070686"/>
    <lineage>
        <taxon>Bacteria</taxon>
        <taxon>Bacillati</taxon>
        <taxon>Actinomycetota</taxon>
        <taxon>Coriobacteriia</taxon>
        <taxon>Eggerthellales</taxon>
        <taxon>Eggerthellaceae</taxon>
        <taxon>Enteroscipio</taxon>
    </lineage>
</organism>
<dbReference type="AlphaFoldDB" id="A0A2K2UA44"/>
<dbReference type="Pfam" id="PF20118">
    <property type="entry name" value="DUF6508"/>
    <property type="match status" value="1"/>
</dbReference>
<keyword evidence="2" id="KW-1185">Reference proteome</keyword>
<dbReference type="RefSeq" id="WP_129288588.1">
    <property type="nucleotide sequence ID" value="NZ_CABMLE010000012.1"/>
</dbReference>
<proteinExistence type="predicted"/>
<sequence>MRRFEKITSIIPALEDEGKHGEWIVDAEHRGASDDPVQMPFVGYGRAGEMLIEAVHECVEDLSEVMDVHDYMGVLESYGLHGVDDIQAVDASACDAKCTLAMILAIVRQDRFCEGLLLHYLESGKMLEWMKRLAELDEQ</sequence>
<gene>
    <name evidence="1" type="ORF">C2L71_09470</name>
</gene>
<dbReference type="Proteomes" id="UP000236197">
    <property type="component" value="Unassembled WGS sequence"/>
</dbReference>
<protein>
    <submittedName>
        <fullName evidence="1">Uncharacterized protein</fullName>
    </submittedName>
</protein>
<accession>A0A2K2UA44</accession>
<dbReference type="OrthoDB" id="9814572at2"/>
<comment type="caution">
    <text evidence="1">The sequence shown here is derived from an EMBL/GenBank/DDBJ whole genome shotgun (WGS) entry which is preliminary data.</text>
</comment>
<evidence type="ECO:0000313" key="2">
    <source>
        <dbReference type="Proteomes" id="UP000236197"/>
    </source>
</evidence>
<dbReference type="EMBL" id="PPEK01000012">
    <property type="protein sequence ID" value="PNV67154.1"/>
    <property type="molecule type" value="Genomic_DNA"/>
</dbReference>